<sequence>MFSTHRFSARTRNAGVATMIFAATLAVTVPQAEAVETSTDAAASVVTVTTTSAPVLAPSRKDIEHSVA</sequence>
<name>W5XWT6_9CORY</name>
<dbReference type="HOGENOM" id="CLU_2786867_0_0_11"/>
<dbReference type="EMBL" id="CP004353">
    <property type="protein sequence ID" value="AHI21476.1"/>
    <property type="molecule type" value="Genomic_DNA"/>
</dbReference>
<feature type="signal peptide" evidence="1">
    <location>
        <begin position="1"/>
        <end position="34"/>
    </location>
</feature>
<feature type="chain" id="PRO_5004875980" evidence="1">
    <location>
        <begin position="35"/>
        <end position="68"/>
    </location>
</feature>
<dbReference type="RefSeq" id="WP_025251552.1">
    <property type="nucleotide sequence ID" value="NZ_CP004353.1"/>
</dbReference>
<dbReference type="KEGG" id="cvt:B843_00400"/>
<reference evidence="2 3" key="1">
    <citation type="submission" date="2013-02" db="EMBL/GenBank/DDBJ databases">
        <title>The complete genome sequence of Corynebacterium vitaeruminis DSM 20294.</title>
        <authorList>
            <person name="Ruckert C."/>
            <person name="Albersmeier A."/>
            <person name="Kalinowski J."/>
        </authorList>
    </citation>
    <scope>NUCLEOTIDE SEQUENCE [LARGE SCALE GENOMIC DNA]</scope>
    <source>
        <strain evidence="3">ATCC 10234</strain>
    </source>
</reference>
<keyword evidence="3" id="KW-1185">Reference proteome</keyword>
<protein>
    <submittedName>
        <fullName evidence="2">Uncharacterized protein</fullName>
    </submittedName>
</protein>
<dbReference type="AlphaFoldDB" id="W5XWT6"/>
<evidence type="ECO:0000313" key="2">
    <source>
        <dbReference type="EMBL" id="AHI21476.1"/>
    </source>
</evidence>
<organism evidence="2 3">
    <name type="scientific">Corynebacterium vitaeruminis DSM 20294</name>
    <dbReference type="NCBI Taxonomy" id="1224164"/>
    <lineage>
        <taxon>Bacteria</taxon>
        <taxon>Bacillati</taxon>
        <taxon>Actinomycetota</taxon>
        <taxon>Actinomycetes</taxon>
        <taxon>Mycobacteriales</taxon>
        <taxon>Corynebacteriaceae</taxon>
        <taxon>Corynebacterium</taxon>
    </lineage>
</organism>
<evidence type="ECO:0000256" key="1">
    <source>
        <dbReference type="SAM" id="SignalP"/>
    </source>
</evidence>
<dbReference type="Proteomes" id="UP000019222">
    <property type="component" value="Chromosome"/>
</dbReference>
<evidence type="ECO:0000313" key="3">
    <source>
        <dbReference type="Proteomes" id="UP000019222"/>
    </source>
</evidence>
<proteinExistence type="predicted"/>
<dbReference type="PATRIC" id="fig|1224164.3.peg.82"/>
<accession>W5XWT6</accession>
<keyword evidence="1" id="KW-0732">Signal</keyword>
<gene>
    <name evidence="2" type="ORF">B843_00400</name>
</gene>
<dbReference type="STRING" id="1224164.B843_00400"/>